<dbReference type="Proteomes" id="UP000287330">
    <property type="component" value="Unassembled WGS sequence"/>
</dbReference>
<reference evidence="3" key="1">
    <citation type="journal article" date="2018" name="Front. Microbiol.">
        <title>Genome-Based Analysis Reveals the Taxonomy and Diversity of the Family Idiomarinaceae.</title>
        <authorList>
            <person name="Liu Y."/>
            <person name="Lai Q."/>
            <person name="Shao Z."/>
        </authorList>
    </citation>
    <scope>NUCLEOTIDE SEQUENCE [LARGE SCALE GENOMIC DNA]</scope>
    <source>
        <strain evidence="3">F23</strain>
    </source>
</reference>
<feature type="transmembrane region" description="Helical" evidence="1">
    <location>
        <begin position="14"/>
        <end position="36"/>
    </location>
</feature>
<dbReference type="AlphaFoldDB" id="A0A432Y2J8"/>
<accession>A0A432Y2J8</accession>
<evidence type="ECO:0000313" key="2">
    <source>
        <dbReference type="EMBL" id="RUO55180.1"/>
    </source>
</evidence>
<dbReference type="EMBL" id="PIPV01000004">
    <property type="protein sequence ID" value="RUO55180.1"/>
    <property type="molecule type" value="Genomic_DNA"/>
</dbReference>
<keyword evidence="3" id="KW-1185">Reference proteome</keyword>
<dbReference type="RefSeq" id="WP_110574218.1">
    <property type="nucleotide sequence ID" value="NZ_PIPV01000004.1"/>
</dbReference>
<evidence type="ECO:0000256" key="1">
    <source>
        <dbReference type="SAM" id="Phobius"/>
    </source>
</evidence>
<evidence type="ECO:0000313" key="3">
    <source>
        <dbReference type="Proteomes" id="UP000287330"/>
    </source>
</evidence>
<keyword evidence="1" id="KW-1133">Transmembrane helix</keyword>
<organism evidence="2 3">
    <name type="scientific">Idiomarina fontislapidosi</name>
    <dbReference type="NCBI Taxonomy" id="263723"/>
    <lineage>
        <taxon>Bacteria</taxon>
        <taxon>Pseudomonadati</taxon>
        <taxon>Pseudomonadota</taxon>
        <taxon>Gammaproteobacteria</taxon>
        <taxon>Alteromonadales</taxon>
        <taxon>Idiomarinaceae</taxon>
        <taxon>Idiomarina</taxon>
    </lineage>
</organism>
<keyword evidence="1" id="KW-0812">Transmembrane</keyword>
<name>A0A432Y2J8_9GAMM</name>
<protein>
    <submittedName>
        <fullName evidence="2">Type II secretory pathway component</fullName>
    </submittedName>
</protein>
<keyword evidence="1" id="KW-0472">Membrane</keyword>
<gene>
    <name evidence="2" type="ORF">CWE25_07325</name>
</gene>
<proteinExistence type="predicted"/>
<dbReference type="OrthoDB" id="6400587at2"/>
<comment type="caution">
    <text evidence="2">The sequence shown here is derived from an EMBL/GenBank/DDBJ whole genome shotgun (WGS) entry which is preliminary data.</text>
</comment>
<sequence>MKNQAQSEQSFRSLLQNVLVVLSVLVLSGVALWLWFTPQPGGWQTTQRDVELKRFNDAVLLARAEWIRQGKPKQVTLNISDTTERIQMNRRGWPAVEQGCVTLWQRLADVPSQLNGEVDGQRCLFRIEQKLWQEYNAETGQISSKNAGFNL</sequence>